<evidence type="ECO:0000256" key="1">
    <source>
        <dbReference type="ARBA" id="ARBA00001971"/>
    </source>
</evidence>
<keyword evidence="7 9" id="KW-0408">Iron</keyword>
<evidence type="ECO:0000256" key="4">
    <source>
        <dbReference type="ARBA" id="ARBA00022617"/>
    </source>
</evidence>
<dbReference type="Pfam" id="PF00067">
    <property type="entry name" value="p450"/>
    <property type="match status" value="1"/>
</dbReference>
<dbReference type="PRINTS" id="PR00465">
    <property type="entry name" value="EP450IV"/>
</dbReference>
<evidence type="ECO:0000256" key="5">
    <source>
        <dbReference type="ARBA" id="ARBA00022723"/>
    </source>
</evidence>
<name>A0A4Y9XMD2_9AGAM</name>
<dbReference type="GO" id="GO:0016705">
    <property type="term" value="F:oxidoreductase activity, acting on paired donors, with incorporation or reduction of molecular oxygen"/>
    <property type="evidence" value="ECO:0007669"/>
    <property type="project" value="InterPro"/>
</dbReference>
<keyword evidence="8" id="KW-0503">Monooxygenase</keyword>
<dbReference type="AlphaFoldDB" id="A0A4Y9XMD2"/>
<comment type="similarity">
    <text evidence="3">Belongs to the cytochrome P450 family.</text>
</comment>
<evidence type="ECO:0000313" key="10">
    <source>
        <dbReference type="EMBL" id="TFY51240.1"/>
    </source>
</evidence>
<keyword evidence="4 9" id="KW-0349">Heme</keyword>
<dbReference type="GO" id="GO:0020037">
    <property type="term" value="F:heme binding"/>
    <property type="evidence" value="ECO:0007669"/>
    <property type="project" value="InterPro"/>
</dbReference>
<reference evidence="10 11" key="1">
    <citation type="submission" date="2019-02" db="EMBL/GenBank/DDBJ databases">
        <title>Genome sequencing of the rare red list fungi Dentipellis fragilis.</title>
        <authorList>
            <person name="Buettner E."/>
            <person name="Kellner H."/>
        </authorList>
    </citation>
    <scope>NUCLEOTIDE SEQUENCE [LARGE SCALE GENOMIC DNA]</scope>
    <source>
        <strain evidence="10 11">DSM 105465</strain>
    </source>
</reference>
<dbReference type="GO" id="GO:0005506">
    <property type="term" value="F:iron ion binding"/>
    <property type="evidence" value="ECO:0007669"/>
    <property type="project" value="InterPro"/>
</dbReference>
<evidence type="ECO:0000313" key="11">
    <source>
        <dbReference type="Proteomes" id="UP000298327"/>
    </source>
</evidence>
<dbReference type="GO" id="GO:0004497">
    <property type="term" value="F:monooxygenase activity"/>
    <property type="evidence" value="ECO:0007669"/>
    <property type="project" value="UniProtKB-KW"/>
</dbReference>
<dbReference type="InterPro" id="IPR002403">
    <property type="entry name" value="Cyt_P450_E_grp-IV"/>
</dbReference>
<evidence type="ECO:0000256" key="3">
    <source>
        <dbReference type="ARBA" id="ARBA00010617"/>
    </source>
</evidence>
<dbReference type="OrthoDB" id="1470350at2759"/>
<sequence length="291" mass="32444">MHRIGNGLIKQKKAAVLAEHTDAKTVGKQDVQGRDLLSLLIRANMGTDLPESYRMEDRDVLSQVPTFLVAGHETTSTGTTWALYALASNPRVQAKLRDEVLSHPSDNPTMDEVNSLPYLDAVVRESLRLHPPVPATSRVATEDDVIPLEEPVTCRDGVTRKDFRVSKGDWITIPIRKINKSTKLWGDDALEFKPERWSDVPEAVQAIPSVFSNLFTFIAGPHACIGYRFAVIEMKVLLFTLIRSFEFRLAFPQEDLYIKSYIVSRPFLRGHPGGASMPLYVSAVKTENGGV</sequence>
<comment type="pathway">
    <text evidence="2">Secondary metabolite biosynthesis.</text>
</comment>
<keyword evidence="11" id="KW-1185">Reference proteome</keyword>
<dbReference type="EMBL" id="SEOQ01001571">
    <property type="protein sequence ID" value="TFY51240.1"/>
    <property type="molecule type" value="Genomic_DNA"/>
</dbReference>
<gene>
    <name evidence="10" type="ORF">EVG20_g11093</name>
</gene>
<keyword evidence="6" id="KW-0560">Oxidoreductase</keyword>
<organism evidence="10 11">
    <name type="scientific">Dentipellis fragilis</name>
    <dbReference type="NCBI Taxonomy" id="205917"/>
    <lineage>
        <taxon>Eukaryota</taxon>
        <taxon>Fungi</taxon>
        <taxon>Dikarya</taxon>
        <taxon>Basidiomycota</taxon>
        <taxon>Agaricomycotina</taxon>
        <taxon>Agaricomycetes</taxon>
        <taxon>Russulales</taxon>
        <taxon>Hericiaceae</taxon>
        <taxon>Dentipellis</taxon>
    </lineage>
</organism>
<evidence type="ECO:0000256" key="7">
    <source>
        <dbReference type="ARBA" id="ARBA00023004"/>
    </source>
</evidence>
<evidence type="ECO:0008006" key="12">
    <source>
        <dbReference type="Google" id="ProtNLM"/>
    </source>
</evidence>
<feature type="binding site" description="axial binding residue" evidence="9">
    <location>
        <position position="224"/>
    </location>
    <ligand>
        <name>heme</name>
        <dbReference type="ChEBI" id="CHEBI:30413"/>
    </ligand>
    <ligandPart>
        <name>Fe</name>
        <dbReference type="ChEBI" id="CHEBI:18248"/>
    </ligandPart>
</feature>
<dbReference type="PANTHER" id="PTHR24305:SF166">
    <property type="entry name" value="CYTOCHROME P450 12A4, MITOCHONDRIAL-RELATED"/>
    <property type="match status" value="1"/>
</dbReference>
<dbReference type="InterPro" id="IPR050121">
    <property type="entry name" value="Cytochrome_P450_monoxygenase"/>
</dbReference>
<accession>A0A4Y9XMD2</accession>
<dbReference type="InterPro" id="IPR036396">
    <property type="entry name" value="Cyt_P450_sf"/>
</dbReference>
<dbReference type="PRINTS" id="PR00385">
    <property type="entry name" value="P450"/>
</dbReference>
<comment type="caution">
    <text evidence="10">The sequence shown here is derived from an EMBL/GenBank/DDBJ whole genome shotgun (WGS) entry which is preliminary data.</text>
</comment>
<dbReference type="InterPro" id="IPR001128">
    <property type="entry name" value="Cyt_P450"/>
</dbReference>
<evidence type="ECO:0000256" key="9">
    <source>
        <dbReference type="PIRSR" id="PIRSR602403-1"/>
    </source>
</evidence>
<dbReference type="SUPFAM" id="SSF48264">
    <property type="entry name" value="Cytochrome P450"/>
    <property type="match status" value="1"/>
</dbReference>
<proteinExistence type="inferred from homology"/>
<protein>
    <recommendedName>
        <fullName evidence="12">Cytochrome P450</fullName>
    </recommendedName>
</protein>
<comment type="cofactor">
    <cofactor evidence="1 9">
        <name>heme</name>
        <dbReference type="ChEBI" id="CHEBI:30413"/>
    </cofactor>
</comment>
<evidence type="ECO:0000256" key="6">
    <source>
        <dbReference type="ARBA" id="ARBA00023002"/>
    </source>
</evidence>
<dbReference type="STRING" id="205917.A0A4Y9XMD2"/>
<dbReference type="PANTHER" id="PTHR24305">
    <property type="entry name" value="CYTOCHROME P450"/>
    <property type="match status" value="1"/>
</dbReference>
<dbReference type="Gene3D" id="1.10.630.10">
    <property type="entry name" value="Cytochrome P450"/>
    <property type="match status" value="1"/>
</dbReference>
<evidence type="ECO:0000256" key="2">
    <source>
        <dbReference type="ARBA" id="ARBA00005179"/>
    </source>
</evidence>
<keyword evidence="5 9" id="KW-0479">Metal-binding</keyword>
<dbReference type="Proteomes" id="UP000298327">
    <property type="component" value="Unassembled WGS sequence"/>
</dbReference>
<evidence type="ECO:0000256" key="8">
    <source>
        <dbReference type="ARBA" id="ARBA00023033"/>
    </source>
</evidence>